<accession>A0A448Z2X6</accession>
<feature type="region of interest" description="Disordered" evidence="1">
    <location>
        <begin position="141"/>
        <end position="171"/>
    </location>
</feature>
<evidence type="ECO:0000313" key="3">
    <source>
        <dbReference type="EMBL" id="VEU36391.1"/>
    </source>
</evidence>
<feature type="compositionally biased region" description="Polar residues" evidence="1">
    <location>
        <begin position="24"/>
        <end position="39"/>
    </location>
</feature>
<sequence>MRLSPGVRGVLFVALALSSGGRDSSVSGFVRTPTKTATMPTLPGREPRKGRRARRCAKAEGKKNLLVVDRGETVPEEEWIRRMLEHLSRDGHRLVAGKRIVLVASSRSAPPSSRKGQKHSTASLWVSRLASRAKSLCLVVSEQEEEDEEQQQQQHGLRDGSENGGSSAGGAGPCSILWRNTEVVGSTELEDLLRKAGEGGDKAIDAIVLSTTSAEVVHNDPFVNDFLRRTDAPIHMSSDCADGFCYYSRLQEGANIVLW</sequence>
<gene>
    <name evidence="3" type="ORF">PSNMU_V1.4_AUG-EV-PASAV3_0031470</name>
</gene>
<dbReference type="AlphaFoldDB" id="A0A448Z2X6"/>
<organism evidence="3 4">
    <name type="scientific">Pseudo-nitzschia multistriata</name>
    <dbReference type="NCBI Taxonomy" id="183589"/>
    <lineage>
        <taxon>Eukaryota</taxon>
        <taxon>Sar</taxon>
        <taxon>Stramenopiles</taxon>
        <taxon>Ochrophyta</taxon>
        <taxon>Bacillariophyta</taxon>
        <taxon>Bacillariophyceae</taxon>
        <taxon>Bacillariophycidae</taxon>
        <taxon>Bacillariales</taxon>
        <taxon>Bacillariaceae</taxon>
        <taxon>Pseudo-nitzschia</taxon>
    </lineage>
</organism>
<evidence type="ECO:0000256" key="2">
    <source>
        <dbReference type="SAM" id="SignalP"/>
    </source>
</evidence>
<dbReference type="OrthoDB" id="56003at2759"/>
<protein>
    <submittedName>
        <fullName evidence="3">Uncharacterized protein</fullName>
    </submittedName>
</protein>
<feature type="region of interest" description="Disordered" evidence="1">
    <location>
        <begin position="24"/>
        <end position="52"/>
    </location>
</feature>
<evidence type="ECO:0000256" key="1">
    <source>
        <dbReference type="SAM" id="MobiDB-lite"/>
    </source>
</evidence>
<feature type="compositionally biased region" description="Gly residues" evidence="1">
    <location>
        <begin position="162"/>
        <end position="171"/>
    </location>
</feature>
<name>A0A448Z2X6_9STRA</name>
<keyword evidence="4" id="KW-1185">Reference proteome</keyword>
<evidence type="ECO:0000313" key="4">
    <source>
        <dbReference type="Proteomes" id="UP000291116"/>
    </source>
</evidence>
<feature type="chain" id="PRO_5019192225" evidence="2">
    <location>
        <begin position="22"/>
        <end position="259"/>
    </location>
</feature>
<dbReference type="EMBL" id="CAACVS010000088">
    <property type="protein sequence ID" value="VEU36391.1"/>
    <property type="molecule type" value="Genomic_DNA"/>
</dbReference>
<feature type="signal peptide" evidence="2">
    <location>
        <begin position="1"/>
        <end position="21"/>
    </location>
</feature>
<keyword evidence="2" id="KW-0732">Signal</keyword>
<proteinExistence type="predicted"/>
<dbReference type="Proteomes" id="UP000291116">
    <property type="component" value="Unassembled WGS sequence"/>
</dbReference>
<reference evidence="3 4" key="1">
    <citation type="submission" date="2019-01" db="EMBL/GenBank/DDBJ databases">
        <authorList>
            <person name="Ferrante I. M."/>
        </authorList>
    </citation>
    <scope>NUCLEOTIDE SEQUENCE [LARGE SCALE GENOMIC DNA]</scope>
    <source>
        <strain evidence="3 4">B856</strain>
    </source>
</reference>